<evidence type="ECO:0000256" key="19">
    <source>
        <dbReference type="SAM" id="MobiDB-lite"/>
    </source>
</evidence>
<evidence type="ECO:0000256" key="1">
    <source>
        <dbReference type="ARBA" id="ARBA00000843"/>
    </source>
</evidence>
<keyword evidence="22" id="KW-1185">Reference proteome</keyword>
<dbReference type="GO" id="GO:0005739">
    <property type="term" value="C:mitochondrion"/>
    <property type="evidence" value="ECO:0007669"/>
    <property type="project" value="UniProtKB-SubCell"/>
</dbReference>
<comment type="function">
    <text evidence="17">Involved in oxidative DNA damage repair. Initiates repair of A*oxoG to C*G by removing the inappropriately paired adenine base from the DNA backbone. Possesses both adenine and 2-OH-A DNA glycosylase activities.</text>
</comment>
<dbReference type="GO" id="GO:0006284">
    <property type="term" value="P:base-excision repair"/>
    <property type="evidence" value="ECO:0007669"/>
    <property type="project" value="UniProtKB-UniRule"/>
</dbReference>
<evidence type="ECO:0000256" key="7">
    <source>
        <dbReference type="ARBA" id="ARBA00022485"/>
    </source>
</evidence>
<evidence type="ECO:0000256" key="11">
    <source>
        <dbReference type="ARBA" id="ARBA00023004"/>
    </source>
</evidence>
<evidence type="ECO:0000256" key="17">
    <source>
        <dbReference type="ARBA" id="ARBA00058024"/>
    </source>
</evidence>
<evidence type="ECO:0000256" key="5">
    <source>
        <dbReference type="ARBA" id="ARBA00012045"/>
    </source>
</evidence>
<feature type="region of interest" description="Disordered" evidence="19">
    <location>
        <begin position="1"/>
        <end position="48"/>
    </location>
</feature>
<dbReference type="InterPro" id="IPR000445">
    <property type="entry name" value="HhH_motif"/>
</dbReference>
<dbReference type="Pfam" id="PF00730">
    <property type="entry name" value="HhH-GPD"/>
    <property type="match status" value="1"/>
</dbReference>
<evidence type="ECO:0000256" key="16">
    <source>
        <dbReference type="ARBA" id="ARBA00023295"/>
    </source>
</evidence>
<feature type="domain" description="HhH-GPD" evidence="20">
    <location>
        <begin position="100"/>
        <end position="252"/>
    </location>
</feature>
<evidence type="ECO:0000256" key="10">
    <source>
        <dbReference type="ARBA" id="ARBA00022801"/>
    </source>
</evidence>
<dbReference type="FunFam" id="1.10.1670.10:FF:000002">
    <property type="entry name" value="Adenine DNA glycosylase"/>
    <property type="match status" value="1"/>
</dbReference>
<dbReference type="Pfam" id="PF14815">
    <property type="entry name" value="NUDIX_4"/>
    <property type="match status" value="1"/>
</dbReference>
<evidence type="ECO:0000256" key="18">
    <source>
        <dbReference type="RuleBase" id="RU365096"/>
    </source>
</evidence>
<dbReference type="InterPro" id="IPR004036">
    <property type="entry name" value="Endonuclease-III-like_CS2"/>
</dbReference>
<sequence length="528" mass="58833">MSRLRSAMSQGKRAGLEMVETAKPKRKRSTTSVKEEETTDASSPRSTYHTFHDPADVELLRSQLLRWYDEEQRELPWRTLAVTESDLNIRTYAVWVSEIMLQQTQVATVIDYYNKWMKRWPTVQDLAAATLEEVNQMWAGLGYYSRGKRLHEGAQKVVSELKGQMPRTVESLLKQLPGVGRYTAAAVGSIALGQVTGAVDGNLIRVLCRLRAIGADSTSPAVTEALWSLANTLVDPERPGDFNQAMMELGARVCTPKGPLCSQCPVQSHCHSFHKVHVKQEKNSRKLLGKQDRKLSSLPDIEDCANSGTCPLCPSEPWDDALGVQNFPRKPAKKPPRVEQTLTCVVIRPGEGGEDEFLLTQRPNKGLLAGLWEFPNLLLEEKSSDLKQRRALCAQINGKLGTHLTEGLLQYVGEVVHIFSHIHQTYVVHSVCLKDADTHTQTENAQWLSRSALQEAAVSTGVKKIVKLYDSVDGQKEQTSKDGKRQRHTGTKNDKKPNSSKKAKLSSPNSGGRQLSLSSYFNKVKQEP</sequence>
<dbReference type="InterPro" id="IPR044298">
    <property type="entry name" value="MIG/MutY"/>
</dbReference>
<evidence type="ECO:0000256" key="15">
    <source>
        <dbReference type="ARBA" id="ARBA00023242"/>
    </source>
</evidence>
<dbReference type="InterPro" id="IPR015797">
    <property type="entry name" value="NUDIX_hydrolase-like_dom_sf"/>
</dbReference>
<keyword evidence="12" id="KW-0411">Iron-sulfur</keyword>
<evidence type="ECO:0000256" key="4">
    <source>
        <dbReference type="ARBA" id="ARBA00008343"/>
    </source>
</evidence>
<keyword evidence="9 18" id="KW-0227">DNA damage</keyword>
<dbReference type="GO" id="GO:0032357">
    <property type="term" value="F:oxidized purine DNA binding"/>
    <property type="evidence" value="ECO:0007669"/>
    <property type="project" value="TreeGrafter"/>
</dbReference>
<feature type="region of interest" description="Disordered" evidence="19">
    <location>
        <begin position="474"/>
        <end position="528"/>
    </location>
</feature>
<keyword evidence="16 18" id="KW-0326">Glycosidase</keyword>
<comment type="catalytic activity">
    <reaction evidence="1 18">
        <text>Hydrolyzes free adenine bases from 7,8-dihydro-8-oxoguanine:adenine mismatched double-stranded DNA, leaving an apurinic site.</text>
        <dbReference type="EC" id="3.2.2.31"/>
    </reaction>
</comment>
<dbReference type="GO" id="GO:0046872">
    <property type="term" value="F:metal ion binding"/>
    <property type="evidence" value="ECO:0007669"/>
    <property type="project" value="UniProtKB-UniRule"/>
</dbReference>
<dbReference type="GO" id="GO:0000701">
    <property type="term" value="F:purine-specific mismatch base pair DNA N-glycosylase activity"/>
    <property type="evidence" value="ECO:0007669"/>
    <property type="project" value="UniProtKB-EC"/>
</dbReference>
<dbReference type="Gene3D" id="3.90.79.10">
    <property type="entry name" value="Nucleoside Triphosphate Pyrophosphohydrolase"/>
    <property type="match status" value="1"/>
</dbReference>
<comment type="cofactor">
    <cofactor evidence="18">
        <name>[4Fe-4S] cluster</name>
        <dbReference type="ChEBI" id="CHEBI:49883"/>
    </cofactor>
    <text evidence="18">Binds 1 [4Fe-4S] cluster.</text>
</comment>
<evidence type="ECO:0000313" key="21">
    <source>
        <dbReference type="EMBL" id="KAK5870138.1"/>
    </source>
</evidence>
<dbReference type="PANTHER" id="PTHR42944">
    <property type="entry name" value="ADENINE DNA GLYCOSYLASE"/>
    <property type="match status" value="1"/>
</dbReference>
<dbReference type="AlphaFoldDB" id="A0AAN7XUH0"/>
<dbReference type="GO" id="GO:0035485">
    <property type="term" value="F:adenine/guanine mispair binding"/>
    <property type="evidence" value="ECO:0007669"/>
    <property type="project" value="TreeGrafter"/>
</dbReference>
<evidence type="ECO:0000256" key="6">
    <source>
        <dbReference type="ARBA" id="ARBA00022023"/>
    </source>
</evidence>
<gene>
    <name evidence="21" type="ORF">PBY51_024797</name>
</gene>
<keyword evidence="11 18" id="KW-0408">Iron</keyword>
<feature type="compositionally biased region" description="Polar residues" evidence="19">
    <location>
        <begin position="506"/>
        <end position="521"/>
    </location>
</feature>
<dbReference type="PROSITE" id="PS01155">
    <property type="entry name" value="ENDONUCLEASE_III_2"/>
    <property type="match status" value="1"/>
</dbReference>
<evidence type="ECO:0000256" key="3">
    <source>
        <dbReference type="ARBA" id="ARBA00004173"/>
    </source>
</evidence>
<protein>
    <recommendedName>
        <fullName evidence="6 18">Adenine DNA glycosylase</fullName>
        <ecNumber evidence="5 18">3.2.2.31</ecNumber>
    </recommendedName>
</protein>
<evidence type="ECO:0000256" key="8">
    <source>
        <dbReference type="ARBA" id="ARBA00022723"/>
    </source>
</evidence>
<dbReference type="EC" id="3.2.2.31" evidence="5 18"/>
<dbReference type="SUPFAM" id="SSF48150">
    <property type="entry name" value="DNA-glycosylase"/>
    <property type="match status" value="1"/>
</dbReference>
<keyword evidence="15" id="KW-0539">Nucleus</keyword>
<dbReference type="CDD" id="cd03431">
    <property type="entry name" value="NUDIX_DNA_Glycosylase_C-MutY"/>
    <property type="match status" value="1"/>
</dbReference>
<dbReference type="FunFam" id="1.10.340.30:FF:000002">
    <property type="entry name" value="Adenine DNA glycosylase"/>
    <property type="match status" value="1"/>
</dbReference>
<dbReference type="Pfam" id="PF00633">
    <property type="entry name" value="HHH"/>
    <property type="match status" value="1"/>
</dbReference>
<dbReference type="GO" id="GO:0005634">
    <property type="term" value="C:nucleus"/>
    <property type="evidence" value="ECO:0007669"/>
    <property type="project" value="UniProtKB-SubCell"/>
</dbReference>
<keyword evidence="8" id="KW-0479">Metal-binding</keyword>
<accession>A0AAN7XUH0</accession>
<dbReference type="SUPFAM" id="SSF55811">
    <property type="entry name" value="Nudix"/>
    <property type="match status" value="1"/>
</dbReference>
<dbReference type="InterPro" id="IPR011257">
    <property type="entry name" value="DNA_glycosylase"/>
</dbReference>
<dbReference type="GO" id="GO:0034039">
    <property type="term" value="F:8-oxo-7,8-dihydroguanine DNA N-glycosylase activity"/>
    <property type="evidence" value="ECO:0007669"/>
    <property type="project" value="TreeGrafter"/>
</dbReference>
<proteinExistence type="inferred from homology"/>
<keyword evidence="13" id="KW-0496">Mitochondrion</keyword>
<comment type="caution">
    <text evidence="21">The sequence shown here is derived from an EMBL/GenBank/DDBJ whole genome shotgun (WGS) entry which is preliminary data.</text>
</comment>
<dbReference type="Gene3D" id="1.10.1670.10">
    <property type="entry name" value="Helix-hairpin-Helix base-excision DNA repair enzymes (C-terminal)"/>
    <property type="match status" value="1"/>
</dbReference>
<reference evidence="21 22" key="2">
    <citation type="journal article" date="2023" name="Mol. Biol. Evol.">
        <title>Genomics of Secondarily Temperate Adaptation in the Only Non-Antarctic Icefish.</title>
        <authorList>
            <person name="Rivera-Colon A.G."/>
            <person name="Rayamajhi N."/>
            <person name="Minhas B.F."/>
            <person name="Madrigal G."/>
            <person name="Bilyk K.T."/>
            <person name="Yoon V."/>
            <person name="Hune M."/>
            <person name="Gregory S."/>
            <person name="Cheng C.H.C."/>
            <person name="Catchen J.M."/>
        </authorList>
    </citation>
    <scope>NUCLEOTIDE SEQUENCE [LARGE SCALE GENOMIC DNA]</scope>
    <source>
        <strain evidence="21">JMC-PN-2008</strain>
    </source>
</reference>
<evidence type="ECO:0000256" key="14">
    <source>
        <dbReference type="ARBA" id="ARBA00023204"/>
    </source>
</evidence>
<keyword evidence="10" id="KW-0378">Hydrolase</keyword>
<evidence type="ECO:0000259" key="20">
    <source>
        <dbReference type="SMART" id="SM00478"/>
    </source>
</evidence>
<dbReference type="EMBL" id="JAUZQC010000006">
    <property type="protein sequence ID" value="KAK5870138.1"/>
    <property type="molecule type" value="Genomic_DNA"/>
</dbReference>
<dbReference type="InterPro" id="IPR029119">
    <property type="entry name" value="MutY_C"/>
</dbReference>
<evidence type="ECO:0000256" key="2">
    <source>
        <dbReference type="ARBA" id="ARBA00004123"/>
    </source>
</evidence>
<dbReference type="InterPro" id="IPR003265">
    <property type="entry name" value="HhH-GPD_domain"/>
</dbReference>
<feature type="compositionally biased region" description="Basic and acidic residues" evidence="19">
    <location>
        <begin position="474"/>
        <end position="483"/>
    </location>
</feature>
<evidence type="ECO:0000256" key="13">
    <source>
        <dbReference type="ARBA" id="ARBA00023128"/>
    </source>
</evidence>
<dbReference type="InterPro" id="IPR023170">
    <property type="entry name" value="HhH_base_excis_C"/>
</dbReference>
<dbReference type="Proteomes" id="UP001346869">
    <property type="component" value="Unassembled WGS sequence"/>
</dbReference>
<evidence type="ECO:0000256" key="12">
    <source>
        <dbReference type="ARBA" id="ARBA00023014"/>
    </source>
</evidence>
<organism evidence="21 22">
    <name type="scientific">Eleginops maclovinus</name>
    <name type="common">Patagonian blennie</name>
    <name type="synonym">Eleginus maclovinus</name>
    <dbReference type="NCBI Taxonomy" id="56733"/>
    <lineage>
        <taxon>Eukaryota</taxon>
        <taxon>Metazoa</taxon>
        <taxon>Chordata</taxon>
        <taxon>Craniata</taxon>
        <taxon>Vertebrata</taxon>
        <taxon>Euteleostomi</taxon>
        <taxon>Actinopterygii</taxon>
        <taxon>Neopterygii</taxon>
        <taxon>Teleostei</taxon>
        <taxon>Neoteleostei</taxon>
        <taxon>Acanthomorphata</taxon>
        <taxon>Eupercaria</taxon>
        <taxon>Perciformes</taxon>
        <taxon>Notothenioidei</taxon>
        <taxon>Eleginopidae</taxon>
        <taxon>Eleginops</taxon>
    </lineage>
</organism>
<dbReference type="CDD" id="cd00056">
    <property type="entry name" value="ENDO3c"/>
    <property type="match status" value="1"/>
</dbReference>
<dbReference type="SMART" id="SM00525">
    <property type="entry name" value="FES"/>
    <property type="match status" value="1"/>
</dbReference>
<dbReference type="Gene3D" id="1.10.340.30">
    <property type="entry name" value="Hypothetical protein, domain 2"/>
    <property type="match status" value="1"/>
</dbReference>
<evidence type="ECO:0000313" key="22">
    <source>
        <dbReference type="Proteomes" id="UP001346869"/>
    </source>
</evidence>
<evidence type="ECO:0000256" key="9">
    <source>
        <dbReference type="ARBA" id="ARBA00022763"/>
    </source>
</evidence>
<reference evidence="21 22" key="1">
    <citation type="journal article" date="2023" name="Genes (Basel)">
        <title>Chromosome-Level Genome Assembly and Circadian Gene Repertoire of the Patagonia Blennie Eleginops maclovinus-The Closest Ancestral Proxy of Antarctic Cryonotothenioids.</title>
        <authorList>
            <person name="Cheng C.C."/>
            <person name="Rivera-Colon A.G."/>
            <person name="Minhas B.F."/>
            <person name="Wilson L."/>
            <person name="Rayamajhi N."/>
            <person name="Vargas-Chacoff L."/>
            <person name="Catchen J.M."/>
        </authorList>
    </citation>
    <scope>NUCLEOTIDE SEQUENCE [LARGE SCALE GENOMIC DNA]</scope>
    <source>
        <strain evidence="21">JMC-PN-2008</strain>
    </source>
</reference>
<dbReference type="PANTHER" id="PTHR42944:SF1">
    <property type="entry name" value="ADENINE DNA GLYCOSYLASE"/>
    <property type="match status" value="1"/>
</dbReference>
<dbReference type="SMART" id="SM00478">
    <property type="entry name" value="ENDO3c"/>
    <property type="match status" value="1"/>
</dbReference>
<comment type="subcellular location">
    <subcellularLocation>
        <location evidence="3">Mitochondrion</location>
    </subcellularLocation>
    <subcellularLocation>
        <location evidence="2">Nucleus</location>
    </subcellularLocation>
</comment>
<name>A0AAN7XUH0_ELEMC</name>
<dbReference type="GO" id="GO:0051539">
    <property type="term" value="F:4 iron, 4 sulfur cluster binding"/>
    <property type="evidence" value="ECO:0007669"/>
    <property type="project" value="UniProtKB-UniRule"/>
</dbReference>
<dbReference type="InterPro" id="IPR003651">
    <property type="entry name" value="Endonuclease3_FeS-loop_motif"/>
</dbReference>
<dbReference type="FunFam" id="3.90.79.10:FF:000026">
    <property type="entry name" value="Adenine DNA glycosylase"/>
    <property type="match status" value="1"/>
</dbReference>
<keyword evidence="7" id="KW-0004">4Fe-4S</keyword>
<keyword evidence="14" id="KW-0234">DNA repair</keyword>
<comment type="similarity">
    <text evidence="4 18">Belongs to the Nth/MutY family.</text>
</comment>
<dbReference type="GO" id="GO:0006298">
    <property type="term" value="P:mismatch repair"/>
    <property type="evidence" value="ECO:0007669"/>
    <property type="project" value="TreeGrafter"/>
</dbReference>
<comment type="function">
    <text evidence="18">Adenine glycosylase active on G-A mispairs.</text>
</comment>